<dbReference type="PROSITE" id="PS50097">
    <property type="entry name" value="BTB"/>
    <property type="match status" value="1"/>
</dbReference>
<keyword evidence="3" id="KW-1185">Reference proteome</keyword>
<dbReference type="SMART" id="SM00225">
    <property type="entry name" value="BTB"/>
    <property type="match status" value="1"/>
</dbReference>
<dbReference type="PANTHER" id="PTHR24413">
    <property type="entry name" value="SPECKLE-TYPE POZ PROTEIN"/>
    <property type="match status" value="1"/>
</dbReference>
<evidence type="ECO:0000259" key="1">
    <source>
        <dbReference type="PROSITE" id="PS50097"/>
    </source>
</evidence>
<dbReference type="Gene3D" id="1.25.40.420">
    <property type="match status" value="1"/>
</dbReference>
<dbReference type="SUPFAM" id="SSF54695">
    <property type="entry name" value="POZ domain"/>
    <property type="match status" value="1"/>
</dbReference>
<dbReference type="InterPro" id="IPR000210">
    <property type="entry name" value="BTB/POZ_dom"/>
</dbReference>
<name>A0A8X6G5T3_TRICU</name>
<dbReference type="Gene3D" id="3.30.710.10">
    <property type="entry name" value="Potassium Channel Kv1.1, Chain A"/>
    <property type="match status" value="1"/>
</dbReference>
<dbReference type="CDD" id="cd18186">
    <property type="entry name" value="BTB_POZ_ZBTB_KLHL-like"/>
    <property type="match status" value="1"/>
</dbReference>
<sequence length="275" mass="31865">MVIAKGRRLFDCFEQKVVWRFPQIIKKSELIEGKNQLLPNNELSLKCEFNYSMGILFNHMEFSRRGTACCLDVDLLSSDLDELSSNGFKNQHDSLNRAMKCLLEEGSFYDSHLQVGDVTFPVHKAILSARSPVFKAMFSQDMAEKNCAMVDIEDLDDDTVRQMLLYLYTDAINNFQRKNVERLYFAADKYEILCLKEKCASVLIANMEPSNVCQLLLMADLHQDKVLKSAAHDFIYKNDIQVLNLEEWTNFEENNPRLTSEALRYVCLKNRQSRI</sequence>
<dbReference type="OrthoDB" id="6410362at2759"/>
<dbReference type="EMBL" id="BMAO01024378">
    <property type="protein sequence ID" value="GFQ94979.1"/>
    <property type="molecule type" value="Genomic_DNA"/>
</dbReference>
<feature type="domain" description="BTB" evidence="1">
    <location>
        <begin position="109"/>
        <end position="176"/>
    </location>
</feature>
<proteinExistence type="predicted"/>
<dbReference type="AlphaFoldDB" id="A0A8X6G5T3"/>
<evidence type="ECO:0000313" key="3">
    <source>
        <dbReference type="Proteomes" id="UP000887116"/>
    </source>
</evidence>
<gene>
    <name evidence="2" type="primary">Tdpoz3</name>
    <name evidence="2" type="ORF">TNCT_661721</name>
</gene>
<dbReference type="InterPro" id="IPR011333">
    <property type="entry name" value="SKP1/BTB/POZ_sf"/>
</dbReference>
<reference evidence="2" key="1">
    <citation type="submission" date="2020-07" db="EMBL/GenBank/DDBJ databases">
        <title>Multicomponent nature underlies the extraordinary mechanical properties of spider dragline silk.</title>
        <authorList>
            <person name="Kono N."/>
            <person name="Nakamura H."/>
            <person name="Mori M."/>
            <person name="Yoshida Y."/>
            <person name="Ohtoshi R."/>
            <person name="Malay A.D."/>
            <person name="Moran D.A.P."/>
            <person name="Tomita M."/>
            <person name="Numata K."/>
            <person name="Arakawa K."/>
        </authorList>
    </citation>
    <scope>NUCLEOTIDE SEQUENCE</scope>
</reference>
<accession>A0A8X6G5T3</accession>
<comment type="caution">
    <text evidence="2">The sequence shown here is derived from an EMBL/GenBank/DDBJ whole genome shotgun (WGS) entry which is preliminary data.</text>
</comment>
<dbReference type="Pfam" id="PF00651">
    <property type="entry name" value="BTB"/>
    <property type="match status" value="1"/>
</dbReference>
<organism evidence="2 3">
    <name type="scientific">Trichonephila clavata</name>
    <name type="common">Joro spider</name>
    <name type="synonym">Nephila clavata</name>
    <dbReference type="NCBI Taxonomy" id="2740835"/>
    <lineage>
        <taxon>Eukaryota</taxon>
        <taxon>Metazoa</taxon>
        <taxon>Ecdysozoa</taxon>
        <taxon>Arthropoda</taxon>
        <taxon>Chelicerata</taxon>
        <taxon>Arachnida</taxon>
        <taxon>Araneae</taxon>
        <taxon>Araneomorphae</taxon>
        <taxon>Entelegynae</taxon>
        <taxon>Araneoidea</taxon>
        <taxon>Nephilidae</taxon>
        <taxon>Trichonephila</taxon>
    </lineage>
</organism>
<evidence type="ECO:0000313" key="2">
    <source>
        <dbReference type="EMBL" id="GFQ94979.1"/>
    </source>
</evidence>
<dbReference type="Proteomes" id="UP000887116">
    <property type="component" value="Unassembled WGS sequence"/>
</dbReference>
<protein>
    <submittedName>
        <fullName evidence="2">TD and POZ domain-containing protein 3</fullName>
    </submittedName>
</protein>